<name>A0A443SAB7_9ACAR</name>
<evidence type="ECO:0000313" key="7">
    <source>
        <dbReference type="Proteomes" id="UP000288716"/>
    </source>
</evidence>
<dbReference type="GO" id="GO:0003723">
    <property type="term" value="F:RNA binding"/>
    <property type="evidence" value="ECO:0007669"/>
    <property type="project" value="UniProtKB-UniRule"/>
</dbReference>
<dbReference type="Gene3D" id="3.30.1330.30">
    <property type="match status" value="1"/>
</dbReference>
<evidence type="ECO:0000256" key="1">
    <source>
        <dbReference type="ARBA" id="ARBA00007337"/>
    </source>
</evidence>
<dbReference type="STRING" id="299467.A0A443SAB7"/>
<dbReference type="InterPro" id="IPR018492">
    <property type="entry name" value="Ribosomal_eL8/Nhp2"/>
</dbReference>
<dbReference type="InterPro" id="IPR050257">
    <property type="entry name" value="eL8/uL1-like"/>
</dbReference>
<dbReference type="InterPro" id="IPR004038">
    <property type="entry name" value="Ribosomal_eL8/eL30/eS12/Gad45"/>
</dbReference>
<comment type="caution">
    <text evidence="6">The sequence shown here is derived from an EMBL/GenBank/DDBJ whole genome shotgun (WGS) entry which is preliminary data.</text>
</comment>
<evidence type="ECO:0000256" key="3">
    <source>
        <dbReference type="ARBA" id="ARBA00023274"/>
    </source>
</evidence>
<dbReference type="PRINTS" id="PR00882">
    <property type="entry name" value="RIBOSOMALL7A"/>
</dbReference>
<dbReference type="GO" id="GO:0022625">
    <property type="term" value="C:cytosolic large ribosomal subunit"/>
    <property type="evidence" value="ECO:0007669"/>
    <property type="project" value="UniProtKB-UniRule"/>
</dbReference>
<protein>
    <recommendedName>
        <fullName evidence="4">60S ribosomal protein L7a</fullName>
    </recommendedName>
</protein>
<accession>A0A443SAB7</accession>
<dbReference type="InterPro" id="IPR029064">
    <property type="entry name" value="Ribosomal_eL30-like_sf"/>
</dbReference>
<dbReference type="AlphaFoldDB" id="A0A443SAB7"/>
<organism evidence="6 7">
    <name type="scientific">Leptotrombidium deliense</name>
    <dbReference type="NCBI Taxonomy" id="299467"/>
    <lineage>
        <taxon>Eukaryota</taxon>
        <taxon>Metazoa</taxon>
        <taxon>Ecdysozoa</taxon>
        <taxon>Arthropoda</taxon>
        <taxon>Chelicerata</taxon>
        <taxon>Arachnida</taxon>
        <taxon>Acari</taxon>
        <taxon>Acariformes</taxon>
        <taxon>Trombidiformes</taxon>
        <taxon>Prostigmata</taxon>
        <taxon>Anystina</taxon>
        <taxon>Parasitengona</taxon>
        <taxon>Trombiculoidea</taxon>
        <taxon>Trombiculidae</taxon>
        <taxon>Leptotrombidium</taxon>
    </lineage>
</organism>
<evidence type="ECO:0000259" key="5">
    <source>
        <dbReference type="Pfam" id="PF01248"/>
    </source>
</evidence>
<dbReference type="Pfam" id="PF01248">
    <property type="entry name" value="Ribosomal_L7Ae"/>
    <property type="match status" value="1"/>
</dbReference>
<sequence>MVPPAVKVDSSDGSQKSIFLSCLKATHDVLLKVKRQVKKKPAPPPPIIASKAKEAKKAVDPLIQKRPKNFGIGQDIQPKRDLTRFVRWPRYIRVQRQRAILYERIKVPPPVNQFRSCTLDRQTASQLFRLLDKYKPESKRAKKERLRKIAEEKAAGKEVKPAKRPPTVRIGVNNITTLVEQKKAQLVAIASDCDPIEVVLHLPALCRKMGVPYCIVKGGRSRLARVAKRKSISSLCLTNVNAEDKTTLAKLCETIKTNFNDRFDEIRRQWGGGQVGAKSKAKIAKLEKAKAKELMQQQTGGVVA</sequence>
<evidence type="ECO:0000313" key="6">
    <source>
        <dbReference type="EMBL" id="RWS24462.1"/>
    </source>
</evidence>
<evidence type="ECO:0000256" key="4">
    <source>
        <dbReference type="RuleBase" id="RU367042"/>
    </source>
</evidence>
<comment type="function">
    <text evidence="4">Component of the ribosome.</text>
</comment>
<comment type="similarity">
    <text evidence="1 4">Belongs to the eukaryotic ribosomal protein eL8 family.</text>
</comment>
<dbReference type="VEuPathDB" id="VectorBase:LDEU007580"/>
<keyword evidence="3 4" id="KW-0687">Ribonucleoprotein</keyword>
<dbReference type="OrthoDB" id="29563at2759"/>
<dbReference type="InterPro" id="IPR001921">
    <property type="entry name" value="Ribosomal_eL8_euk"/>
</dbReference>
<dbReference type="Proteomes" id="UP000288716">
    <property type="component" value="Unassembled WGS sequence"/>
</dbReference>
<reference evidence="6 7" key="1">
    <citation type="journal article" date="2018" name="Gigascience">
        <title>Genomes of trombidid mites reveal novel predicted allergens and laterally-transferred genes associated with secondary metabolism.</title>
        <authorList>
            <person name="Dong X."/>
            <person name="Chaisiri K."/>
            <person name="Xia D."/>
            <person name="Armstrong S.D."/>
            <person name="Fang Y."/>
            <person name="Donnelly M.J."/>
            <person name="Kadowaki T."/>
            <person name="McGarry J.W."/>
            <person name="Darby A.C."/>
            <person name="Makepeace B.L."/>
        </authorList>
    </citation>
    <scope>NUCLEOTIDE SEQUENCE [LARGE SCALE GENOMIC DNA]</scope>
    <source>
        <strain evidence="6">UoL-UT</strain>
    </source>
</reference>
<keyword evidence="2 4" id="KW-0689">Ribosomal protein</keyword>
<dbReference type="FunFam" id="3.30.1330.30:FF:000003">
    <property type="entry name" value="60S ribosomal protein L7a"/>
    <property type="match status" value="1"/>
</dbReference>
<dbReference type="PRINTS" id="PR00881">
    <property type="entry name" value="L7ARS6FAMILY"/>
</dbReference>
<proteinExistence type="inferred from homology"/>
<dbReference type="SUPFAM" id="SSF55315">
    <property type="entry name" value="L30e-like"/>
    <property type="match status" value="1"/>
</dbReference>
<keyword evidence="7" id="KW-1185">Reference proteome</keyword>
<dbReference type="PANTHER" id="PTHR23105">
    <property type="entry name" value="RIBOSOMAL PROTEIN L7AE FAMILY MEMBER"/>
    <property type="match status" value="1"/>
</dbReference>
<feature type="domain" description="Ribosomal protein eL8/eL30/eS12/Gadd45" evidence="5">
    <location>
        <begin position="156"/>
        <end position="247"/>
    </location>
</feature>
<gene>
    <name evidence="6" type="ORF">B4U80_03020</name>
</gene>
<dbReference type="EMBL" id="NCKV01004854">
    <property type="protein sequence ID" value="RWS24462.1"/>
    <property type="molecule type" value="Genomic_DNA"/>
</dbReference>
<evidence type="ECO:0000256" key="2">
    <source>
        <dbReference type="ARBA" id="ARBA00022980"/>
    </source>
</evidence>